<dbReference type="PANTHER" id="PTHR37829">
    <property type="entry name" value="PHAGE-LIKE ELEMENT PBSX PROTEIN XKDT"/>
    <property type="match status" value="1"/>
</dbReference>
<dbReference type="InterPro" id="IPR058531">
    <property type="entry name" value="Baseplate_J_M"/>
</dbReference>
<comment type="caution">
    <text evidence="5">The sequence shown here is derived from an EMBL/GenBank/DDBJ whole genome shotgun (WGS) entry which is preliminary data.</text>
</comment>
<feature type="domain" description="Baseplate J-like central" evidence="3">
    <location>
        <begin position="194"/>
        <end position="267"/>
    </location>
</feature>
<geneLocation type="plasmid" evidence="5">
    <name>p47unnamed</name>
</geneLocation>
<feature type="domain" description="Baseplate J-like C-terminal" evidence="4">
    <location>
        <begin position="273"/>
        <end position="350"/>
    </location>
</feature>
<dbReference type="EMBL" id="POWG01000068">
    <property type="protein sequence ID" value="PNQ94963.1"/>
    <property type="molecule type" value="Genomic_DNA"/>
</dbReference>
<sequence length="352" mass="35953">MADTGFTRAGLPELIEQTCADLLARLGLDELLRRADGEVQARVQGAALHSVYGYIDHLARQILPDTADAAWLERHASLWGVVRKAATAAAGTVNITAAAGVTVPAGTVLQRPGGGGDYIVTADVAAIGGTVVATVQAAAAGAASNLPAGARLTLVSPIAGAQSTAVAVDVSGGADIEADADLLARLLARIRTPPHGGAAADYETWALEVPGVTRAWVYPYHQGVGSVGVAFVCDGRASIIPTPADVALVQAHLDGLRPVTAAVLVFAPVADPVALSIRLTPDSTATRAAVTAELRDFLAREAIPGGTLYLSRLREAISQAAGEYRHELVAPVADVVAPAGRITTLGAITWLT</sequence>
<dbReference type="InterPro" id="IPR006949">
    <property type="entry name" value="Barrel_Baseplate_J-like"/>
</dbReference>
<name>A0A2K1FQZ7_9PROT</name>
<dbReference type="InterPro" id="IPR058530">
    <property type="entry name" value="Baseplate_J-like_C"/>
</dbReference>
<accession>A0A2K1FQZ7</accession>
<dbReference type="RefSeq" id="WP_103041710.1">
    <property type="nucleotide sequence ID" value="NZ_POWG01000068.1"/>
</dbReference>
<evidence type="ECO:0000313" key="6">
    <source>
        <dbReference type="Proteomes" id="UP000236268"/>
    </source>
</evidence>
<evidence type="ECO:0000259" key="2">
    <source>
        <dbReference type="Pfam" id="PF04865"/>
    </source>
</evidence>
<dbReference type="Pfam" id="PF26079">
    <property type="entry name" value="Baseplate_J_C"/>
    <property type="match status" value="1"/>
</dbReference>
<protein>
    <submittedName>
        <fullName evidence="5">Uncharacterized protein</fullName>
    </submittedName>
</protein>
<proteinExistence type="inferred from homology"/>
<organism evidence="5 6">
    <name type="scientific">Azospirillum argentinense</name>
    <dbReference type="NCBI Taxonomy" id="2970906"/>
    <lineage>
        <taxon>Bacteria</taxon>
        <taxon>Pseudomonadati</taxon>
        <taxon>Pseudomonadota</taxon>
        <taxon>Alphaproteobacteria</taxon>
        <taxon>Rhodospirillales</taxon>
        <taxon>Azospirillaceae</taxon>
        <taxon>Azospirillum</taxon>
    </lineage>
</organism>
<evidence type="ECO:0000256" key="1">
    <source>
        <dbReference type="ARBA" id="ARBA00038087"/>
    </source>
</evidence>
<dbReference type="InterPro" id="IPR052399">
    <property type="entry name" value="Phage_Baseplate_Assmbl_Protein"/>
</dbReference>
<dbReference type="Proteomes" id="UP000236268">
    <property type="component" value="Unassembled WGS sequence"/>
</dbReference>
<dbReference type="AlphaFoldDB" id="A0A2K1FQZ7"/>
<dbReference type="Pfam" id="PF26078">
    <property type="entry name" value="Baseplate_J_M"/>
    <property type="match status" value="1"/>
</dbReference>
<evidence type="ECO:0000313" key="5">
    <source>
        <dbReference type="EMBL" id="PNQ94963.1"/>
    </source>
</evidence>
<dbReference type="Pfam" id="PF04865">
    <property type="entry name" value="Baseplate_J"/>
    <property type="match status" value="1"/>
</dbReference>
<feature type="domain" description="Baseplate protein J-like barrel" evidence="2">
    <location>
        <begin position="92"/>
        <end position="173"/>
    </location>
</feature>
<dbReference type="PANTHER" id="PTHR37829:SF3">
    <property type="entry name" value="PROTEIN JAYE-RELATED"/>
    <property type="match status" value="1"/>
</dbReference>
<keyword evidence="5" id="KW-0614">Plasmid</keyword>
<comment type="similarity">
    <text evidence="1">Belongs to the Mu gp47/PBSX XkdT family.</text>
</comment>
<evidence type="ECO:0000259" key="3">
    <source>
        <dbReference type="Pfam" id="PF26078"/>
    </source>
</evidence>
<gene>
    <name evidence="5" type="ORF">C1S70_31395</name>
</gene>
<reference evidence="5 6" key="1">
    <citation type="submission" date="2018-01" db="EMBL/GenBank/DDBJ databases">
        <title>Whole genome sequence of Azospirillum brasilense REC3 isolated from strawberry roots.</title>
        <authorList>
            <person name="Fontana C.A."/>
            <person name="Salazar S.M."/>
            <person name="Bassi D."/>
            <person name="Puglisi E."/>
            <person name="Lovaisa N.C."/>
            <person name="Toffoli L.M."/>
            <person name="Pedraza R."/>
            <person name="Cocconcelli P.S."/>
        </authorList>
    </citation>
    <scope>NUCLEOTIDE SEQUENCE [LARGE SCALE GENOMIC DNA]</scope>
    <source>
        <strain evidence="5 6">REC3</strain>
        <plasmid evidence="5">p47unnamed</plasmid>
    </source>
</reference>
<evidence type="ECO:0000259" key="4">
    <source>
        <dbReference type="Pfam" id="PF26079"/>
    </source>
</evidence>